<protein>
    <submittedName>
        <fullName evidence="3">GST N-terminal domain-containing protein</fullName>
    </submittedName>
</protein>
<dbReference type="PROSITE" id="PS50404">
    <property type="entry name" value="GST_NTER"/>
    <property type="match status" value="1"/>
</dbReference>
<dbReference type="AlphaFoldDB" id="A0A915I9D3"/>
<dbReference type="InterPro" id="IPR036249">
    <property type="entry name" value="Thioredoxin-like_sf"/>
</dbReference>
<dbReference type="WBParaSite" id="nRc.2.0.1.t10785-RA">
    <property type="protein sequence ID" value="nRc.2.0.1.t10785-RA"/>
    <property type="gene ID" value="nRc.2.0.1.g10785"/>
</dbReference>
<evidence type="ECO:0000313" key="2">
    <source>
        <dbReference type="Proteomes" id="UP000887565"/>
    </source>
</evidence>
<keyword evidence="2" id="KW-1185">Reference proteome</keyword>
<evidence type="ECO:0000259" key="1">
    <source>
        <dbReference type="PROSITE" id="PS50404"/>
    </source>
</evidence>
<sequence>MTNAKFYAIRSVSGRDVSGQRISGSRLTGRPLYQMPVLYYGIGVPVAQSGAIMRFLAREHGLYSRSSERSAFIDQIYEATVDASAKYFNFTMSNNIPKADFVGTAKSELKKIQDLGFKHFSYPNLSNNLYIAGNK</sequence>
<name>A0A915I9D3_ROMCU</name>
<dbReference type="Proteomes" id="UP000887565">
    <property type="component" value="Unplaced"/>
</dbReference>
<dbReference type="Gene3D" id="1.20.1050.130">
    <property type="match status" value="1"/>
</dbReference>
<evidence type="ECO:0000313" key="3">
    <source>
        <dbReference type="WBParaSite" id="nRc.2.0.1.t10785-RA"/>
    </source>
</evidence>
<proteinExistence type="predicted"/>
<dbReference type="InterPro" id="IPR004045">
    <property type="entry name" value="Glutathione_S-Trfase_N"/>
</dbReference>
<organism evidence="2 3">
    <name type="scientific">Romanomermis culicivorax</name>
    <name type="common">Nematode worm</name>
    <dbReference type="NCBI Taxonomy" id="13658"/>
    <lineage>
        <taxon>Eukaryota</taxon>
        <taxon>Metazoa</taxon>
        <taxon>Ecdysozoa</taxon>
        <taxon>Nematoda</taxon>
        <taxon>Enoplea</taxon>
        <taxon>Dorylaimia</taxon>
        <taxon>Mermithida</taxon>
        <taxon>Mermithoidea</taxon>
        <taxon>Mermithidae</taxon>
        <taxon>Romanomermis</taxon>
    </lineage>
</organism>
<dbReference type="SUPFAM" id="SSF52833">
    <property type="entry name" value="Thioredoxin-like"/>
    <property type="match status" value="1"/>
</dbReference>
<feature type="domain" description="GST N-terminal" evidence="1">
    <location>
        <begin position="1"/>
        <end position="64"/>
    </location>
</feature>
<accession>A0A915I9D3</accession>
<reference evidence="3" key="1">
    <citation type="submission" date="2022-11" db="UniProtKB">
        <authorList>
            <consortium name="WormBaseParasite"/>
        </authorList>
    </citation>
    <scope>IDENTIFICATION</scope>
</reference>